<dbReference type="RefSeq" id="XP_014151013.1">
    <property type="nucleotide sequence ID" value="XM_014295538.1"/>
</dbReference>
<dbReference type="EMBL" id="KQ242838">
    <property type="protein sequence ID" value="KNC77111.1"/>
    <property type="molecule type" value="Genomic_DNA"/>
</dbReference>
<keyword evidence="3" id="KW-1185">Reference proteome</keyword>
<dbReference type="GeneID" id="25910922"/>
<proteinExistence type="predicted"/>
<evidence type="ECO:0000313" key="2">
    <source>
        <dbReference type="EMBL" id="KNC77111.1"/>
    </source>
</evidence>
<feature type="region of interest" description="Disordered" evidence="1">
    <location>
        <begin position="1"/>
        <end position="59"/>
    </location>
</feature>
<evidence type="ECO:0000256" key="1">
    <source>
        <dbReference type="SAM" id="MobiDB-lite"/>
    </source>
</evidence>
<protein>
    <submittedName>
        <fullName evidence="2">Uncharacterized protein</fullName>
    </submittedName>
</protein>
<sequence>MYSKREHIKSEPKDKKTEDKKHAKDSAAHKRARTGATEPAQTSTQTTLPGETSTQTTLP</sequence>
<feature type="compositionally biased region" description="Polar residues" evidence="1">
    <location>
        <begin position="39"/>
        <end position="59"/>
    </location>
</feature>
<feature type="compositionally biased region" description="Basic and acidic residues" evidence="1">
    <location>
        <begin position="1"/>
        <end position="28"/>
    </location>
</feature>
<dbReference type="Proteomes" id="UP000054560">
    <property type="component" value="Unassembled WGS sequence"/>
</dbReference>
<gene>
    <name evidence="2" type="ORF">SARC_10418</name>
</gene>
<name>A0A0L0FKY0_9EUKA</name>
<dbReference type="AlphaFoldDB" id="A0A0L0FKY0"/>
<evidence type="ECO:0000313" key="3">
    <source>
        <dbReference type="Proteomes" id="UP000054560"/>
    </source>
</evidence>
<accession>A0A0L0FKY0</accession>
<reference evidence="2 3" key="1">
    <citation type="submission" date="2011-02" db="EMBL/GenBank/DDBJ databases">
        <title>The Genome Sequence of Sphaeroforma arctica JP610.</title>
        <authorList>
            <consortium name="The Broad Institute Genome Sequencing Platform"/>
            <person name="Russ C."/>
            <person name="Cuomo C."/>
            <person name="Young S.K."/>
            <person name="Zeng Q."/>
            <person name="Gargeya S."/>
            <person name="Alvarado L."/>
            <person name="Berlin A."/>
            <person name="Chapman S.B."/>
            <person name="Chen Z."/>
            <person name="Freedman E."/>
            <person name="Gellesch M."/>
            <person name="Goldberg J."/>
            <person name="Griggs A."/>
            <person name="Gujja S."/>
            <person name="Heilman E."/>
            <person name="Heiman D."/>
            <person name="Howarth C."/>
            <person name="Mehta T."/>
            <person name="Neiman D."/>
            <person name="Pearson M."/>
            <person name="Roberts A."/>
            <person name="Saif S."/>
            <person name="Shea T."/>
            <person name="Shenoy N."/>
            <person name="Sisk P."/>
            <person name="Stolte C."/>
            <person name="Sykes S."/>
            <person name="White J."/>
            <person name="Yandava C."/>
            <person name="Burger G."/>
            <person name="Gray M.W."/>
            <person name="Holland P.W.H."/>
            <person name="King N."/>
            <person name="Lang F.B.F."/>
            <person name="Roger A.J."/>
            <person name="Ruiz-Trillo I."/>
            <person name="Haas B."/>
            <person name="Nusbaum C."/>
            <person name="Birren B."/>
        </authorList>
    </citation>
    <scope>NUCLEOTIDE SEQUENCE [LARGE SCALE GENOMIC DNA]</scope>
    <source>
        <strain evidence="2 3">JP610</strain>
    </source>
</reference>
<feature type="non-terminal residue" evidence="2">
    <location>
        <position position="59"/>
    </location>
</feature>
<organism evidence="2 3">
    <name type="scientific">Sphaeroforma arctica JP610</name>
    <dbReference type="NCBI Taxonomy" id="667725"/>
    <lineage>
        <taxon>Eukaryota</taxon>
        <taxon>Ichthyosporea</taxon>
        <taxon>Ichthyophonida</taxon>
        <taxon>Sphaeroforma</taxon>
    </lineage>
</organism>